<gene>
    <name evidence="2" type="ORF">QUW25_06060</name>
</gene>
<reference evidence="3" key="1">
    <citation type="submission" date="2023-06" db="EMBL/GenBank/DDBJ databases">
        <title>Identification and characterization of horizontal gene transfer across gut microbiota members of farm animals based on homology search.</title>
        <authorList>
            <person name="Zeman M."/>
            <person name="Kubasova T."/>
            <person name="Jahodarova E."/>
            <person name="Nykrynova M."/>
            <person name="Rychlik I."/>
        </authorList>
    </citation>
    <scope>NUCLEOTIDE SEQUENCE [LARGE SCALE GENOMIC DNA]</scope>
    <source>
        <strain evidence="3">153_Feed</strain>
    </source>
</reference>
<dbReference type="RefSeq" id="WP_289511316.1">
    <property type="nucleotide sequence ID" value="NZ_JAUDEA010000007.1"/>
</dbReference>
<sequence>MGDLFLINSLATLWFPAIVILMLSTIAGRWVVLGKMGRRRWAAIIPVFSTWEVSEGASGNRTLSVTASAASTAYLVSILLGVGRYFETQWLVTLLFAFWVVTQLIVSERLARSFGAGAGYAAGLVLVPIVAYPLLVMDRRVYLGPVDGVKA</sequence>
<comment type="caution">
    <text evidence="2">The sequence shown here is derived from an EMBL/GenBank/DDBJ whole genome shotgun (WGS) entry which is preliminary data.</text>
</comment>
<protein>
    <submittedName>
        <fullName evidence="2">DUF5684 domain-containing protein</fullName>
    </submittedName>
</protein>
<reference evidence="2 3" key="2">
    <citation type="submission" date="2023-06" db="EMBL/GenBank/DDBJ databases">
        <title>Identification and characterization of horizontal gene transfer across gut microbiota members of farm animals based on homology search.</title>
        <authorList>
            <person name="Schwarzerova J."/>
            <person name="Nykrynova M."/>
            <person name="Jureckova K."/>
            <person name="Cejkova D."/>
            <person name="Rychlik I."/>
        </authorList>
    </citation>
    <scope>NUCLEOTIDE SEQUENCE [LARGE SCALE GENOMIC DNA]</scope>
    <source>
        <strain evidence="2 3">153_Feed</strain>
    </source>
</reference>
<evidence type="ECO:0000313" key="2">
    <source>
        <dbReference type="EMBL" id="MDM8271231.1"/>
    </source>
</evidence>
<keyword evidence="3" id="KW-1185">Reference proteome</keyword>
<keyword evidence="1" id="KW-0472">Membrane</keyword>
<dbReference type="Proteomes" id="UP001529256">
    <property type="component" value="Unassembled WGS sequence"/>
</dbReference>
<keyword evidence="1" id="KW-0812">Transmembrane</keyword>
<name>A0ABT7V3R8_9ACTN</name>
<organism evidence="2 3">
    <name type="scientific">Thermophilibacter provencensis</name>
    <dbReference type="NCBI Taxonomy" id="1852386"/>
    <lineage>
        <taxon>Bacteria</taxon>
        <taxon>Bacillati</taxon>
        <taxon>Actinomycetota</taxon>
        <taxon>Coriobacteriia</taxon>
        <taxon>Coriobacteriales</taxon>
        <taxon>Atopobiaceae</taxon>
        <taxon>Thermophilibacter</taxon>
    </lineage>
</organism>
<feature type="transmembrane region" description="Helical" evidence="1">
    <location>
        <begin position="118"/>
        <end position="135"/>
    </location>
</feature>
<feature type="transmembrane region" description="Helical" evidence="1">
    <location>
        <begin position="12"/>
        <end position="32"/>
    </location>
</feature>
<accession>A0ABT7V3R8</accession>
<dbReference type="EMBL" id="JAUDEA010000007">
    <property type="protein sequence ID" value="MDM8271231.1"/>
    <property type="molecule type" value="Genomic_DNA"/>
</dbReference>
<keyword evidence="1" id="KW-1133">Transmembrane helix</keyword>
<evidence type="ECO:0000256" key="1">
    <source>
        <dbReference type="SAM" id="Phobius"/>
    </source>
</evidence>
<reference evidence="2 3" key="3">
    <citation type="submission" date="2023-06" db="EMBL/GenBank/DDBJ databases">
        <authorList>
            <person name="Zeman M."/>
            <person name="Kubasova T."/>
            <person name="Jahodarova E."/>
            <person name="Nykrynova M."/>
            <person name="Rychlik I."/>
        </authorList>
    </citation>
    <scope>NUCLEOTIDE SEQUENCE [LARGE SCALE GENOMIC DNA]</scope>
    <source>
        <strain evidence="2 3">153_Feed</strain>
    </source>
</reference>
<feature type="transmembrane region" description="Helical" evidence="1">
    <location>
        <begin position="88"/>
        <end position="106"/>
    </location>
</feature>
<evidence type="ECO:0000313" key="3">
    <source>
        <dbReference type="Proteomes" id="UP001529256"/>
    </source>
</evidence>
<proteinExistence type="predicted"/>
<feature type="transmembrane region" description="Helical" evidence="1">
    <location>
        <begin position="63"/>
        <end position="82"/>
    </location>
</feature>